<reference evidence="4 5" key="1">
    <citation type="submission" date="2024-09" db="EMBL/GenBank/DDBJ databases">
        <title>Chromosome-scale assembly of Riccia sorocarpa.</title>
        <authorList>
            <person name="Paukszto L."/>
        </authorList>
    </citation>
    <scope>NUCLEOTIDE SEQUENCE [LARGE SCALE GENOMIC DNA]</scope>
    <source>
        <strain evidence="4">LP-2024</strain>
        <tissue evidence="4">Aerial parts of the thallus</tissue>
    </source>
</reference>
<sequence length="462" mass="51142">MGADEVLVAAPNDVSSFAAKVATMAITDVAKVSDTADKLKVTVEKVEYVLPAEPKEPQVYFLTNLDQNTALLVKTLYVFEAREGRTEDPAQVLKTSLAKILNHYWPLAGRLTLSPEMKLIIDYNNEGACFAEATAHAELKDLGDISRPSEQHAQLLYTVPGSSNVLDTPCMVAQVTKFKCGGWTLGLSLQHSIFDGIGANEFIKLWGETARGVPLSLTPHIDRSVLKARSPPKVEFPHEEFAEIENLSKGEGVDTSEDIVYRYFTFGPEQIDALKKRAVEGDGHEVQSCSTFQVLSALIWRARTRALQLVPEQKTRLYFAVNGREKFVPPLPEGYVGNGIVLTFCMTTSADLVDRPLSHSVKLIQDSIKMIDDRYMRSAIDYFELTRARPALTASVIITTWSRLPFQASDFGWGEPVQTGPVTLPDKEVVLFLANGKEKNSISVLMGLPSKVMERFEESLQV</sequence>
<dbReference type="Proteomes" id="UP001633002">
    <property type="component" value="Unassembled WGS sequence"/>
</dbReference>
<accession>A0ABD3H5Y7</accession>
<comment type="caution">
    <text evidence="4">The sequence shown here is derived from an EMBL/GenBank/DDBJ whole genome shotgun (WGS) entry which is preliminary data.</text>
</comment>
<gene>
    <name evidence="4" type="ORF">R1sor_013237</name>
</gene>
<evidence type="ECO:0000256" key="2">
    <source>
        <dbReference type="ARBA" id="ARBA00022679"/>
    </source>
</evidence>
<keyword evidence="5" id="KW-1185">Reference proteome</keyword>
<dbReference type="FunFam" id="3.30.559.10:FF:000008">
    <property type="entry name" value="Tryptamine hydroxycinnamoyl transferase"/>
    <property type="match status" value="1"/>
</dbReference>
<comment type="similarity">
    <text evidence="1">Belongs to the plant acyltransferase family.</text>
</comment>
<evidence type="ECO:0000313" key="4">
    <source>
        <dbReference type="EMBL" id="KAL3686928.1"/>
    </source>
</evidence>
<evidence type="ECO:0000313" key="5">
    <source>
        <dbReference type="Proteomes" id="UP001633002"/>
    </source>
</evidence>
<dbReference type="Gene3D" id="3.30.559.10">
    <property type="entry name" value="Chloramphenicol acetyltransferase-like domain"/>
    <property type="match status" value="2"/>
</dbReference>
<dbReference type="PANTHER" id="PTHR31642">
    <property type="entry name" value="TRICHOTHECENE 3-O-ACETYLTRANSFERASE"/>
    <property type="match status" value="1"/>
</dbReference>
<keyword evidence="2" id="KW-0808">Transferase</keyword>
<protein>
    <recommendedName>
        <fullName evidence="6">Omega-hydroxypalmitate O-feruloyl transferase</fullName>
    </recommendedName>
</protein>
<name>A0ABD3H5Y7_9MARC</name>
<dbReference type="PANTHER" id="PTHR31642:SF310">
    <property type="entry name" value="FATTY ALCOHOL:CAFFEOYL-COA ACYLTRANSFERASE"/>
    <property type="match status" value="1"/>
</dbReference>
<keyword evidence="3" id="KW-0012">Acyltransferase</keyword>
<organism evidence="4 5">
    <name type="scientific">Riccia sorocarpa</name>
    <dbReference type="NCBI Taxonomy" id="122646"/>
    <lineage>
        <taxon>Eukaryota</taxon>
        <taxon>Viridiplantae</taxon>
        <taxon>Streptophyta</taxon>
        <taxon>Embryophyta</taxon>
        <taxon>Marchantiophyta</taxon>
        <taxon>Marchantiopsida</taxon>
        <taxon>Marchantiidae</taxon>
        <taxon>Marchantiales</taxon>
        <taxon>Ricciaceae</taxon>
        <taxon>Riccia</taxon>
    </lineage>
</organism>
<proteinExistence type="inferred from homology"/>
<dbReference type="GO" id="GO:0016746">
    <property type="term" value="F:acyltransferase activity"/>
    <property type="evidence" value="ECO:0007669"/>
    <property type="project" value="UniProtKB-KW"/>
</dbReference>
<dbReference type="InterPro" id="IPR023213">
    <property type="entry name" value="CAT-like_dom_sf"/>
</dbReference>
<dbReference type="InterPro" id="IPR050317">
    <property type="entry name" value="Plant_Fungal_Acyltransferase"/>
</dbReference>
<evidence type="ECO:0000256" key="3">
    <source>
        <dbReference type="ARBA" id="ARBA00023315"/>
    </source>
</evidence>
<dbReference type="Pfam" id="PF02458">
    <property type="entry name" value="Transferase"/>
    <property type="match status" value="1"/>
</dbReference>
<dbReference type="EMBL" id="JBJQOH010000004">
    <property type="protein sequence ID" value="KAL3686928.1"/>
    <property type="molecule type" value="Genomic_DNA"/>
</dbReference>
<evidence type="ECO:0008006" key="6">
    <source>
        <dbReference type="Google" id="ProtNLM"/>
    </source>
</evidence>
<evidence type="ECO:0000256" key="1">
    <source>
        <dbReference type="ARBA" id="ARBA00009861"/>
    </source>
</evidence>
<dbReference type="AlphaFoldDB" id="A0ABD3H5Y7"/>